<dbReference type="EMBL" id="MU793419">
    <property type="protein sequence ID" value="KAJ3783442.1"/>
    <property type="molecule type" value="Genomic_DNA"/>
</dbReference>
<protein>
    <submittedName>
        <fullName evidence="3">X-domain of DnaJ-containing-domain-containing protein</fullName>
    </submittedName>
</protein>
<feature type="non-terminal residue" evidence="3">
    <location>
        <position position="554"/>
    </location>
</feature>
<gene>
    <name evidence="3" type="ORF">GGU10DRAFT_360797</name>
</gene>
<dbReference type="Gene3D" id="1.10.287.110">
    <property type="entry name" value="DnaJ domain"/>
    <property type="match status" value="1"/>
</dbReference>
<dbReference type="PRINTS" id="PR00625">
    <property type="entry name" value="JDOMAIN"/>
</dbReference>
<feature type="compositionally biased region" description="Polar residues" evidence="1">
    <location>
        <begin position="441"/>
        <end position="451"/>
    </location>
</feature>
<dbReference type="InterPro" id="IPR001623">
    <property type="entry name" value="DnaJ_domain"/>
</dbReference>
<dbReference type="InterPro" id="IPR026894">
    <property type="entry name" value="DnaJ_X"/>
</dbReference>
<dbReference type="PANTHER" id="PTHR44924:SF1">
    <property type="entry name" value="DNAJ SUBFAMILY A MEMBER 2"/>
    <property type="match status" value="1"/>
</dbReference>
<evidence type="ECO:0000259" key="2">
    <source>
        <dbReference type="PROSITE" id="PS50076"/>
    </source>
</evidence>
<dbReference type="InterPro" id="IPR036869">
    <property type="entry name" value="J_dom_sf"/>
</dbReference>
<dbReference type="PROSITE" id="PS50076">
    <property type="entry name" value="DNAJ_2"/>
    <property type="match status" value="1"/>
</dbReference>
<reference evidence="3" key="1">
    <citation type="submission" date="2022-08" db="EMBL/GenBank/DDBJ databases">
        <authorList>
            <consortium name="DOE Joint Genome Institute"/>
            <person name="Min B."/>
            <person name="Riley R."/>
            <person name="Sierra-Patev S."/>
            <person name="Naranjo-Ortiz M."/>
            <person name="Looney B."/>
            <person name="Konkel Z."/>
            <person name="Slot J.C."/>
            <person name="Sakamoto Y."/>
            <person name="Steenwyk J.L."/>
            <person name="Rokas A."/>
            <person name="Carro J."/>
            <person name="Camarero S."/>
            <person name="Ferreira P."/>
            <person name="Molpeceres G."/>
            <person name="Ruiz-Duenas F.J."/>
            <person name="Serrano A."/>
            <person name="Henrissat B."/>
            <person name="Drula E."/>
            <person name="Hughes K.W."/>
            <person name="Mata J.L."/>
            <person name="Ishikawa N.K."/>
            <person name="Vargas-Isla R."/>
            <person name="Ushijima S."/>
            <person name="Smith C.A."/>
            <person name="Ahrendt S."/>
            <person name="Andreopoulos W."/>
            <person name="He G."/>
            <person name="Labutti K."/>
            <person name="Lipzen A."/>
            <person name="Ng V."/>
            <person name="Sandor L."/>
            <person name="Barry K."/>
            <person name="Martinez A.T."/>
            <person name="Xiao Y."/>
            <person name="Gibbons J.G."/>
            <person name="Terashima K."/>
            <person name="Hibbett D.S."/>
            <person name="Grigoriev I.V."/>
        </authorList>
    </citation>
    <scope>NUCLEOTIDE SEQUENCE</scope>
    <source>
        <strain evidence="3">TFB10291</strain>
    </source>
</reference>
<dbReference type="SUPFAM" id="SSF46565">
    <property type="entry name" value="Chaperone J-domain"/>
    <property type="match status" value="1"/>
</dbReference>
<dbReference type="PANTHER" id="PTHR44924">
    <property type="entry name" value="DNAJ SUBFAMILY A MEMBER 2"/>
    <property type="match status" value="1"/>
</dbReference>
<dbReference type="PROSITE" id="PS00636">
    <property type="entry name" value="DNAJ_1"/>
    <property type="match status" value="1"/>
</dbReference>
<comment type="caution">
    <text evidence="3">The sequence shown here is derived from an EMBL/GenBank/DDBJ whole genome shotgun (WGS) entry which is preliminary data.</text>
</comment>
<dbReference type="InterPro" id="IPR018253">
    <property type="entry name" value="DnaJ_domain_CS"/>
</dbReference>
<feature type="compositionally biased region" description="Basic and acidic residues" evidence="1">
    <location>
        <begin position="199"/>
        <end position="228"/>
    </location>
</feature>
<feature type="domain" description="J" evidence="2">
    <location>
        <begin position="74"/>
        <end position="140"/>
    </location>
</feature>
<dbReference type="AlphaFoldDB" id="A0AA38L3E3"/>
<feature type="compositionally biased region" description="Low complexity" evidence="1">
    <location>
        <begin position="457"/>
        <end position="471"/>
    </location>
</feature>
<evidence type="ECO:0000313" key="4">
    <source>
        <dbReference type="Proteomes" id="UP001163798"/>
    </source>
</evidence>
<dbReference type="Pfam" id="PF00226">
    <property type="entry name" value="DnaJ"/>
    <property type="match status" value="1"/>
</dbReference>
<dbReference type="Proteomes" id="UP001163798">
    <property type="component" value="Unassembled WGS sequence"/>
</dbReference>
<proteinExistence type="predicted"/>
<accession>A0AA38L3E3</accession>
<evidence type="ECO:0000313" key="3">
    <source>
        <dbReference type="EMBL" id="KAJ3783442.1"/>
    </source>
</evidence>
<dbReference type="Pfam" id="PF14308">
    <property type="entry name" value="DnaJ-X"/>
    <property type="match status" value="1"/>
</dbReference>
<feature type="region of interest" description="Disordered" evidence="1">
    <location>
        <begin position="414"/>
        <end position="471"/>
    </location>
</feature>
<name>A0AA38L3E3_9AGAR</name>
<feature type="region of interest" description="Disordered" evidence="1">
    <location>
        <begin position="186"/>
        <end position="228"/>
    </location>
</feature>
<dbReference type="CDD" id="cd06257">
    <property type="entry name" value="DnaJ"/>
    <property type="match status" value="1"/>
</dbReference>
<organism evidence="3 4">
    <name type="scientific">Lentinula aff. detonsa</name>
    <dbReference type="NCBI Taxonomy" id="2804958"/>
    <lineage>
        <taxon>Eukaryota</taxon>
        <taxon>Fungi</taxon>
        <taxon>Dikarya</taxon>
        <taxon>Basidiomycota</taxon>
        <taxon>Agaricomycotina</taxon>
        <taxon>Agaricomycetes</taxon>
        <taxon>Agaricomycetidae</taxon>
        <taxon>Agaricales</taxon>
        <taxon>Marasmiineae</taxon>
        <taxon>Omphalotaceae</taxon>
        <taxon>Lentinula</taxon>
    </lineage>
</organism>
<dbReference type="SMART" id="SM00271">
    <property type="entry name" value="DnaJ"/>
    <property type="match status" value="1"/>
</dbReference>
<feature type="region of interest" description="Disordered" evidence="1">
    <location>
        <begin position="492"/>
        <end position="554"/>
    </location>
</feature>
<feature type="compositionally biased region" description="Low complexity" evidence="1">
    <location>
        <begin position="510"/>
        <end position="520"/>
    </location>
</feature>
<sequence length="554" mass="59786">LFPLRPSYVSSSSSSRPVIPHIISFCSLCSSHYEEHHPICCWKCGTVNEHAVPKKLLSFNASSSSDTDNQHNQGQKSILGVSVTTTTDKIEKAYRIRLAIKHHPDKNPDDPLAEERFKSIVIAYQTLSDRQLRSKYNEFGPKESAPEGGFVDPEEVFAAIFGGERFVGIIGQISLARDMKAALQEAEDAEETEGGEASRIQDGKGRPVLSEEEKAKKEEQKRKKAAERAAARAERVEKLVENLERKLGIFTESATGINDEDVTRSWKETCELEAQELSHESYGSELLQAIGFAYVSKSKHFLATNQSFLGVGGWLHNVQGKYHVFSETVSTLRAAIEIKALEKAGNLSPSERQKLEEQAAEKGSQVLFKAAKLKIDSILRELCDREEKAVLRAVALQILGEVYGSLGTGQSVQAHWHTGHSSGTSSGGSGHAPYHHPGTTPFESSRTNSPVLNHKPGTSSTSSTASPTSGLGSIGAGLGKIGRDIGSGIGGMFGFGGRSGPEPASRPRVNSTANASPSARRASRNYTAGAAPAGPFGDSDYVRVDTRSSRPRGK</sequence>
<evidence type="ECO:0000256" key="1">
    <source>
        <dbReference type="SAM" id="MobiDB-lite"/>
    </source>
</evidence>
<keyword evidence="4" id="KW-1185">Reference proteome</keyword>